<evidence type="ECO:0000259" key="6">
    <source>
        <dbReference type="SMART" id="SM00822"/>
    </source>
</evidence>
<protein>
    <submittedName>
        <fullName evidence="7">Oxidoreductase</fullName>
    </submittedName>
</protein>
<accession>A0A8B2NQ33</accession>
<comment type="similarity">
    <text evidence="1 5">Belongs to the short-chain dehydrogenases/reductases (SDR) family.</text>
</comment>
<keyword evidence="3" id="KW-0560">Oxidoreductase</keyword>
<comment type="caution">
    <text evidence="7">The sequence shown here is derived from an EMBL/GenBank/DDBJ whole genome shotgun (WGS) entry which is preliminary data.</text>
</comment>
<evidence type="ECO:0000256" key="3">
    <source>
        <dbReference type="ARBA" id="ARBA00023002"/>
    </source>
</evidence>
<keyword evidence="4" id="KW-0520">NAD</keyword>
<dbReference type="SMART" id="SM00822">
    <property type="entry name" value="PKS_KR"/>
    <property type="match status" value="1"/>
</dbReference>
<feature type="domain" description="Ketoreductase" evidence="6">
    <location>
        <begin position="10"/>
        <end position="205"/>
    </location>
</feature>
<dbReference type="GO" id="GO:0016491">
    <property type="term" value="F:oxidoreductase activity"/>
    <property type="evidence" value="ECO:0007669"/>
    <property type="project" value="UniProtKB-KW"/>
</dbReference>
<evidence type="ECO:0000313" key="7">
    <source>
        <dbReference type="EMBL" id="RAH99048.1"/>
    </source>
</evidence>
<organism evidence="7 8">
    <name type="scientific">Acuticoccus sediminis</name>
    <dbReference type="NCBI Taxonomy" id="2184697"/>
    <lineage>
        <taxon>Bacteria</taxon>
        <taxon>Pseudomonadati</taxon>
        <taxon>Pseudomonadota</taxon>
        <taxon>Alphaproteobacteria</taxon>
        <taxon>Hyphomicrobiales</taxon>
        <taxon>Amorphaceae</taxon>
        <taxon>Acuticoccus</taxon>
    </lineage>
</organism>
<evidence type="ECO:0000256" key="1">
    <source>
        <dbReference type="ARBA" id="ARBA00006484"/>
    </source>
</evidence>
<sequence length="242" mass="25493">MSDPGRLDGKIAVVTGATRGIGEAVAVDLAGRGAHVIAVGRKVEPLEALDDRIKAVGGSATLVPLNLTDGAGVDRLGASIYERWGKLDILVGNAGVLGRISPLAHIPERVWKETFEVNVSANWRLIRTLDPILRRAEAARCVFLTSGAATKLRAHWGVYSISKAALNALVATYAAEVANTPIRANLFSPGPVRTGMRAAAVPGEDPMTLPAPEEIAPYIAAMCATGFDRNGATWSFTDKAFV</sequence>
<dbReference type="PANTHER" id="PTHR43943:SF17">
    <property type="entry name" value="3-PHENYLPROPIONATE-DIHYDRODIOL_CINNAMIC ACID-DIHYDRODIOL DEHYDROGENASE"/>
    <property type="match status" value="1"/>
</dbReference>
<name>A0A8B2NQ33_9HYPH</name>
<evidence type="ECO:0000313" key="8">
    <source>
        <dbReference type="Proteomes" id="UP000249590"/>
    </source>
</evidence>
<evidence type="ECO:0000256" key="5">
    <source>
        <dbReference type="RuleBase" id="RU000363"/>
    </source>
</evidence>
<dbReference type="EMBL" id="QHHQ01000006">
    <property type="protein sequence ID" value="RAH99048.1"/>
    <property type="molecule type" value="Genomic_DNA"/>
</dbReference>
<dbReference type="RefSeq" id="WP_111350640.1">
    <property type="nucleotide sequence ID" value="NZ_JAIWKD010000004.1"/>
</dbReference>
<keyword evidence="2" id="KW-0058">Aromatic hydrocarbons catabolism</keyword>
<keyword evidence="8" id="KW-1185">Reference proteome</keyword>
<dbReference type="AlphaFoldDB" id="A0A8B2NQ33"/>
<dbReference type="InterPro" id="IPR020904">
    <property type="entry name" value="Sc_DH/Rdtase_CS"/>
</dbReference>
<evidence type="ECO:0000256" key="4">
    <source>
        <dbReference type="ARBA" id="ARBA00023027"/>
    </source>
</evidence>
<dbReference type="PRINTS" id="PR00080">
    <property type="entry name" value="SDRFAMILY"/>
</dbReference>
<dbReference type="InterPro" id="IPR057326">
    <property type="entry name" value="KR_dom"/>
</dbReference>
<dbReference type="PROSITE" id="PS00061">
    <property type="entry name" value="ADH_SHORT"/>
    <property type="match status" value="1"/>
</dbReference>
<dbReference type="Pfam" id="PF00106">
    <property type="entry name" value="adh_short"/>
    <property type="match status" value="1"/>
</dbReference>
<dbReference type="InterPro" id="IPR036291">
    <property type="entry name" value="NAD(P)-bd_dom_sf"/>
</dbReference>
<dbReference type="Proteomes" id="UP000249590">
    <property type="component" value="Unassembled WGS sequence"/>
</dbReference>
<dbReference type="InterPro" id="IPR002347">
    <property type="entry name" value="SDR_fam"/>
</dbReference>
<dbReference type="Gene3D" id="3.40.50.720">
    <property type="entry name" value="NAD(P)-binding Rossmann-like Domain"/>
    <property type="match status" value="1"/>
</dbReference>
<dbReference type="PRINTS" id="PR00081">
    <property type="entry name" value="GDHRDH"/>
</dbReference>
<dbReference type="PANTHER" id="PTHR43943">
    <property type="entry name" value="DEHYDROGENASE/REDUCTASE (SDR FAMILY) MEMBER 4"/>
    <property type="match status" value="1"/>
</dbReference>
<dbReference type="OrthoDB" id="9790785at2"/>
<reference evidence="7 8" key="1">
    <citation type="submission" date="2018-05" db="EMBL/GenBank/DDBJ databases">
        <title>Acuticoccus sediminis sp. nov., isolated from deep-sea sediment of Indian Ocean.</title>
        <authorList>
            <person name="Liu X."/>
            <person name="Lai Q."/>
            <person name="Du Y."/>
            <person name="Sun F."/>
            <person name="Zhang X."/>
            <person name="Wang S."/>
            <person name="Shao Z."/>
        </authorList>
    </citation>
    <scope>NUCLEOTIDE SEQUENCE [LARGE SCALE GENOMIC DNA]</scope>
    <source>
        <strain evidence="7 8">PTG4-2</strain>
    </source>
</reference>
<proteinExistence type="inferred from homology"/>
<evidence type="ECO:0000256" key="2">
    <source>
        <dbReference type="ARBA" id="ARBA00022797"/>
    </source>
</evidence>
<dbReference type="SUPFAM" id="SSF51735">
    <property type="entry name" value="NAD(P)-binding Rossmann-fold domains"/>
    <property type="match status" value="1"/>
</dbReference>
<gene>
    <name evidence="7" type="ORF">DLJ53_25065</name>
</gene>